<dbReference type="SUPFAM" id="SSF56672">
    <property type="entry name" value="DNA/RNA polymerases"/>
    <property type="match status" value="1"/>
</dbReference>
<feature type="region of interest" description="Disordered" evidence="1">
    <location>
        <begin position="18"/>
        <end position="76"/>
    </location>
</feature>
<dbReference type="Gene3D" id="3.10.10.10">
    <property type="entry name" value="HIV Type 1 Reverse Transcriptase, subunit A, domain 1"/>
    <property type="match status" value="1"/>
</dbReference>
<dbReference type="PANTHER" id="PTHR37984">
    <property type="entry name" value="PROTEIN CBG26694"/>
    <property type="match status" value="1"/>
</dbReference>
<protein>
    <submittedName>
        <fullName evidence="2">Uncharacterized protein</fullName>
    </submittedName>
</protein>
<comment type="caution">
    <text evidence="2">The sequence shown here is derived from an EMBL/GenBank/DDBJ whole genome shotgun (WGS) entry which is preliminary data.</text>
</comment>
<organism evidence="2 3">
    <name type="scientific">Dryococelus australis</name>
    <dbReference type="NCBI Taxonomy" id="614101"/>
    <lineage>
        <taxon>Eukaryota</taxon>
        <taxon>Metazoa</taxon>
        <taxon>Ecdysozoa</taxon>
        <taxon>Arthropoda</taxon>
        <taxon>Hexapoda</taxon>
        <taxon>Insecta</taxon>
        <taxon>Pterygota</taxon>
        <taxon>Neoptera</taxon>
        <taxon>Polyneoptera</taxon>
        <taxon>Phasmatodea</taxon>
        <taxon>Verophasmatodea</taxon>
        <taxon>Anareolatae</taxon>
        <taxon>Phasmatidae</taxon>
        <taxon>Eurycanthinae</taxon>
        <taxon>Dryococelus</taxon>
    </lineage>
</organism>
<accession>A0ABQ9HPY9</accession>
<evidence type="ECO:0000256" key="1">
    <source>
        <dbReference type="SAM" id="MobiDB-lite"/>
    </source>
</evidence>
<dbReference type="PANTHER" id="PTHR37984:SF9">
    <property type="entry name" value="INTEGRASE CATALYTIC DOMAIN-CONTAINING PROTEIN"/>
    <property type="match status" value="1"/>
</dbReference>
<dbReference type="InterPro" id="IPR043502">
    <property type="entry name" value="DNA/RNA_pol_sf"/>
</dbReference>
<name>A0ABQ9HPY9_9NEOP</name>
<dbReference type="InterPro" id="IPR050951">
    <property type="entry name" value="Retrovirus_Pol_polyprotein"/>
</dbReference>
<dbReference type="Proteomes" id="UP001159363">
    <property type="component" value="Chromosome X"/>
</dbReference>
<evidence type="ECO:0000313" key="2">
    <source>
        <dbReference type="EMBL" id="KAJ8886407.1"/>
    </source>
</evidence>
<sequence length="165" mass="19518">MKKWFMLCDRTTNEWRGLTRHRSQSEDGARNTFQHFRSRSDFGGKPTNSHQSHGMWSYHSADEGKPNFQKQPQSKTTFRREYHYTPKEGMSNQPCYRIPFSLHDKLKDELDRMLTLKVIDTVTEPIEWLNPIVIVSKLNGEIRMSLDPQPLNATILREHYRLPTL</sequence>
<dbReference type="EMBL" id="JARBHB010000004">
    <property type="protein sequence ID" value="KAJ8886407.1"/>
    <property type="molecule type" value="Genomic_DNA"/>
</dbReference>
<proteinExistence type="predicted"/>
<gene>
    <name evidence="2" type="ORF">PR048_012618</name>
</gene>
<keyword evidence="3" id="KW-1185">Reference proteome</keyword>
<reference evidence="2 3" key="1">
    <citation type="submission" date="2023-02" db="EMBL/GenBank/DDBJ databases">
        <title>LHISI_Scaffold_Assembly.</title>
        <authorList>
            <person name="Stuart O.P."/>
            <person name="Cleave R."/>
            <person name="Magrath M.J.L."/>
            <person name="Mikheyev A.S."/>
        </authorList>
    </citation>
    <scope>NUCLEOTIDE SEQUENCE [LARGE SCALE GENOMIC DNA]</scope>
    <source>
        <strain evidence="2">Daus_M_001</strain>
        <tissue evidence="2">Leg muscle</tissue>
    </source>
</reference>
<evidence type="ECO:0000313" key="3">
    <source>
        <dbReference type="Proteomes" id="UP001159363"/>
    </source>
</evidence>